<gene>
    <name evidence="4" type="ORF">HNQ72_005389</name>
</gene>
<evidence type="ECO:0000256" key="2">
    <source>
        <dbReference type="ARBA" id="ARBA00012438"/>
    </source>
</evidence>
<dbReference type="Proteomes" id="UP000547879">
    <property type="component" value="Unassembled WGS sequence"/>
</dbReference>
<dbReference type="PANTHER" id="PTHR43065">
    <property type="entry name" value="SENSOR HISTIDINE KINASE"/>
    <property type="match status" value="1"/>
</dbReference>
<keyword evidence="4" id="KW-0808">Transferase</keyword>
<evidence type="ECO:0000313" key="5">
    <source>
        <dbReference type="Proteomes" id="UP000547879"/>
    </source>
</evidence>
<evidence type="ECO:0000259" key="3">
    <source>
        <dbReference type="PROSITE" id="PS50109"/>
    </source>
</evidence>
<dbReference type="Gene3D" id="3.30.565.10">
    <property type="entry name" value="Histidine kinase-like ATPase, C-terminal domain"/>
    <property type="match status" value="1"/>
</dbReference>
<comment type="caution">
    <text evidence="4">The sequence shown here is derived from an EMBL/GenBank/DDBJ whole genome shotgun (WGS) entry which is preliminary data.</text>
</comment>
<dbReference type="InterPro" id="IPR004358">
    <property type="entry name" value="Sig_transdc_His_kin-like_C"/>
</dbReference>
<reference evidence="4 5" key="1">
    <citation type="submission" date="2020-08" db="EMBL/GenBank/DDBJ databases">
        <title>Genomic Encyclopedia of Type Strains, Phase IV (KMG-IV): sequencing the most valuable type-strain genomes for metagenomic binning, comparative biology and taxonomic classification.</title>
        <authorList>
            <person name="Goeker M."/>
        </authorList>
    </citation>
    <scope>NUCLEOTIDE SEQUENCE [LARGE SCALE GENOMIC DNA]</scope>
    <source>
        <strain evidence="4 5">DSM 100734</strain>
    </source>
</reference>
<feature type="domain" description="Histidine kinase" evidence="3">
    <location>
        <begin position="34"/>
        <end position="258"/>
    </location>
</feature>
<dbReference type="PANTHER" id="PTHR43065:SF49">
    <property type="entry name" value="HISTIDINE KINASE"/>
    <property type="match status" value="1"/>
</dbReference>
<dbReference type="GO" id="GO:0004673">
    <property type="term" value="F:protein histidine kinase activity"/>
    <property type="evidence" value="ECO:0007669"/>
    <property type="project" value="UniProtKB-EC"/>
</dbReference>
<dbReference type="EC" id="2.7.13.3" evidence="2"/>
<evidence type="ECO:0000313" key="4">
    <source>
        <dbReference type="EMBL" id="MBB6165541.1"/>
    </source>
</evidence>
<dbReference type="PRINTS" id="PR00344">
    <property type="entry name" value="BCTRLSENSOR"/>
</dbReference>
<proteinExistence type="predicted"/>
<dbReference type="EMBL" id="JACHEG010000010">
    <property type="protein sequence ID" value="MBB6165541.1"/>
    <property type="molecule type" value="Genomic_DNA"/>
</dbReference>
<keyword evidence="4" id="KW-0418">Kinase</keyword>
<dbReference type="RefSeq" id="WP_183996922.1">
    <property type="nucleotide sequence ID" value="NZ_BMHW01000011.1"/>
</dbReference>
<name>A0A7W9YBG6_9HYPH</name>
<dbReference type="InterPro" id="IPR003594">
    <property type="entry name" value="HATPase_dom"/>
</dbReference>
<dbReference type="InterPro" id="IPR036890">
    <property type="entry name" value="HATPase_C_sf"/>
</dbReference>
<dbReference type="AlphaFoldDB" id="A0A7W9YBG6"/>
<dbReference type="SUPFAM" id="SSF55874">
    <property type="entry name" value="ATPase domain of HSP90 chaperone/DNA topoisomerase II/histidine kinase"/>
    <property type="match status" value="1"/>
</dbReference>
<organism evidence="4 5">
    <name type="scientific">Rhizobium wenxiniae</name>
    <dbReference type="NCBI Taxonomy" id="1737357"/>
    <lineage>
        <taxon>Bacteria</taxon>
        <taxon>Pseudomonadati</taxon>
        <taxon>Pseudomonadota</taxon>
        <taxon>Alphaproteobacteria</taxon>
        <taxon>Hyphomicrobiales</taxon>
        <taxon>Rhizobiaceae</taxon>
        <taxon>Rhizobium/Agrobacterium group</taxon>
        <taxon>Rhizobium</taxon>
    </lineage>
</organism>
<keyword evidence="5" id="KW-1185">Reference proteome</keyword>
<comment type="catalytic activity">
    <reaction evidence="1">
        <text>ATP + protein L-histidine = ADP + protein N-phospho-L-histidine.</text>
        <dbReference type="EC" id="2.7.13.3"/>
    </reaction>
</comment>
<dbReference type="SMART" id="SM00387">
    <property type="entry name" value="HATPase_c"/>
    <property type="match status" value="1"/>
</dbReference>
<evidence type="ECO:0000256" key="1">
    <source>
        <dbReference type="ARBA" id="ARBA00000085"/>
    </source>
</evidence>
<sequence length="260" mass="27778">MERAIAVDPEDKMLQSEPVLPAEPRPTLSINAAYESHAVHEPLAAVIHDLGNLIQVATSAFNILSRSRCISRDKQASQIILSAQASLERAGGLVRQSLRSARGGYTPVDSICVGTCLFDLKALLEKIWEPEIHFEVQAEPNLPRLACNVIGFQTVLLNLIVNARDAMPDGGTILLAARALVAAGVAGVEIVVADDGMGMTRETLERAFTPLFTTRSSREGGYGLSAVKTFVKAADGDIQLESEPGVGTRITMTLPAYGIT</sequence>
<protein>
    <recommendedName>
        <fullName evidence="2">histidine kinase</fullName>
        <ecNumber evidence="2">2.7.13.3</ecNumber>
    </recommendedName>
</protein>
<accession>A0A7W9YBG6</accession>
<dbReference type="Pfam" id="PF02518">
    <property type="entry name" value="HATPase_c"/>
    <property type="match status" value="1"/>
</dbReference>
<dbReference type="PROSITE" id="PS50109">
    <property type="entry name" value="HIS_KIN"/>
    <property type="match status" value="1"/>
</dbReference>
<dbReference type="InterPro" id="IPR005467">
    <property type="entry name" value="His_kinase_dom"/>
</dbReference>